<reference evidence="1 2" key="1">
    <citation type="submission" date="2016-06" db="EMBL/GenBank/DDBJ databases">
        <title>Comparative genomics of the ectomycorrhizal sister species Rhizopogon vinicolor and Rhizopogon vesiculosus (Basidiomycota: Boletales) reveals a divergence of the mating type B locus.</title>
        <authorList>
            <consortium name="DOE Joint Genome Institute"/>
            <person name="Mujic A.B."/>
            <person name="Kuo A."/>
            <person name="Tritt A."/>
            <person name="Lipzen A."/>
            <person name="Chen C."/>
            <person name="Johnson J."/>
            <person name="Sharma A."/>
            <person name="Barry K."/>
            <person name="Grigoriev I.V."/>
            <person name="Spatafora J.W."/>
        </authorList>
    </citation>
    <scope>NUCLEOTIDE SEQUENCE [LARGE SCALE GENOMIC DNA]</scope>
    <source>
        <strain evidence="1 2">AM-OR11-026</strain>
    </source>
</reference>
<name>A0A1B7N481_9AGAM</name>
<sequence>MRQRFEEYIFDLQEDHPHKPNKMPVGCSRDQHDEVFRHCQRIQDVFKSSSERGGGGEALEGPIASLWCLQIPQDAGINVYPPNSQEGDIEDSSTKIQDDSEDVALTIDLLIRTMSDGDSIRLIDDTTVQGVHPGEDSRVLDGLSLGVVRSSAQERQR</sequence>
<organism evidence="1 2">
    <name type="scientific">Rhizopogon vinicolor AM-OR11-026</name>
    <dbReference type="NCBI Taxonomy" id="1314800"/>
    <lineage>
        <taxon>Eukaryota</taxon>
        <taxon>Fungi</taxon>
        <taxon>Dikarya</taxon>
        <taxon>Basidiomycota</taxon>
        <taxon>Agaricomycotina</taxon>
        <taxon>Agaricomycetes</taxon>
        <taxon>Agaricomycetidae</taxon>
        <taxon>Boletales</taxon>
        <taxon>Suillineae</taxon>
        <taxon>Rhizopogonaceae</taxon>
        <taxon>Rhizopogon</taxon>
    </lineage>
</organism>
<keyword evidence="2" id="KW-1185">Reference proteome</keyword>
<accession>A0A1B7N481</accession>
<gene>
    <name evidence="1" type="ORF">K503DRAFT_799500</name>
</gene>
<dbReference type="InParanoid" id="A0A1B7N481"/>
<evidence type="ECO:0000313" key="2">
    <source>
        <dbReference type="Proteomes" id="UP000092154"/>
    </source>
</evidence>
<protein>
    <submittedName>
        <fullName evidence="1">Uncharacterized protein</fullName>
    </submittedName>
</protein>
<dbReference type="InterPro" id="IPR019651">
    <property type="entry name" value="Glutamate_DH_NAD-spec"/>
</dbReference>
<dbReference type="Proteomes" id="UP000092154">
    <property type="component" value="Unassembled WGS sequence"/>
</dbReference>
<dbReference type="Pfam" id="PF10712">
    <property type="entry name" value="NAD-GH"/>
    <property type="match status" value="1"/>
</dbReference>
<evidence type="ECO:0000313" key="1">
    <source>
        <dbReference type="EMBL" id="OAX39649.1"/>
    </source>
</evidence>
<proteinExistence type="predicted"/>
<dbReference type="OrthoDB" id="10597421at2759"/>
<dbReference type="EMBL" id="KV448242">
    <property type="protein sequence ID" value="OAX39649.1"/>
    <property type="molecule type" value="Genomic_DNA"/>
</dbReference>
<dbReference type="AlphaFoldDB" id="A0A1B7N481"/>